<dbReference type="SUPFAM" id="SSF53300">
    <property type="entry name" value="vWA-like"/>
    <property type="match status" value="1"/>
</dbReference>
<evidence type="ECO:0000256" key="1">
    <source>
        <dbReference type="ARBA" id="ARBA00022475"/>
    </source>
</evidence>
<keyword evidence="8" id="KW-1185">Reference proteome</keyword>
<dbReference type="Gene3D" id="3.40.50.410">
    <property type="entry name" value="von Willebrand factor, type A domain"/>
    <property type="match status" value="1"/>
</dbReference>
<dbReference type="STRING" id="237258.SAMN04489756_10948"/>
<dbReference type="KEGG" id="cnr:EB819_07380"/>
<keyword evidence="1" id="KW-1003">Cell membrane</keyword>
<dbReference type="InterPro" id="IPR050768">
    <property type="entry name" value="UPF0353/GerABKA_families"/>
</dbReference>
<comment type="caution">
    <text evidence="7">The sequence shown here is derived from an EMBL/GenBank/DDBJ whole genome shotgun (WGS) entry which is preliminary data.</text>
</comment>
<name>A0A1E5UH20_9FLAO</name>
<dbReference type="AlphaFoldDB" id="A0A1E5UH20"/>
<dbReference type="SMART" id="SM00327">
    <property type="entry name" value="VWA"/>
    <property type="match status" value="1"/>
</dbReference>
<evidence type="ECO:0000256" key="3">
    <source>
        <dbReference type="ARBA" id="ARBA00022989"/>
    </source>
</evidence>
<dbReference type="RefSeq" id="WP_069797031.1">
    <property type="nucleotide sequence ID" value="NZ_CP034157.1"/>
</dbReference>
<protein>
    <submittedName>
        <fullName evidence="7">von Willebrand factor type A domain protein</fullName>
    </submittedName>
</protein>
<evidence type="ECO:0000313" key="8">
    <source>
        <dbReference type="Proteomes" id="UP000095601"/>
    </source>
</evidence>
<evidence type="ECO:0000256" key="4">
    <source>
        <dbReference type="ARBA" id="ARBA00023136"/>
    </source>
</evidence>
<feature type="transmembrane region" description="Helical" evidence="5">
    <location>
        <begin position="300"/>
        <end position="318"/>
    </location>
</feature>
<dbReference type="Pfam" id="PF00092">
    <property type="entry name" value="VWA"/>
    <property type="match status" value="1"/>
</dbReference>
<dbReference type="InterPro" id="IPR002035">
    <property type="entry name" value="VWF_A"/>
</dbReference>
<dbReference type="PROSITE" id="PS50234">
    <property type="entry name" value="VWFA"/>
    <property type="match status" value="1"/>
</dbReference>
<dbReference type="EMBL" id="MKGI01000011">
    <property type="protein sequence ID" value="OEL12174.1"/>
    <property type="molecule type" value="Genomic_DNA"/>
</dbReference>
<dbReference type="PANTHER" id="PTHR22550:SF5">
    <property type="entry name" value="LEUCINE ZIPPER PROTEIN 4"/>
    <property type="match status" value="1"/>
</dbReference>
<evidence type="ECO:0000256" key="5">
    <source>
        <dbReference type="SAM" id="Phobius"/>
    </source>
</evidence>
<keyword evidence="4 5" id="KW-0472">Membrane</keyword>
<sequence length="327" mass="36993">MNFEIDSPYFLLLFLLFIPLLIRDFSKKKNSGINVPTTQNMSIAGSFSWVQKFLQFSKYIILSALIIALARPRTYTIFSDRDETKGIDIFLAIDISPSMLAQDLEPDRITALKKIATDFVKKREGDRIGIVEYWGEGITKVPLTSDHQVVLDEIRDMSPSEELTGTAIGEGLSVAVNHLKDSKSKSKIIILMTDGVNTVPNAMPPQFAGELAKSYGIKVYTIGIGTNGFALFPQITPFGIEFFEQEVQIDEATLSEIATLTGGKYYRATSNTSLENVYNEINSLEKSKIKTNKIYNYEEYFRVFLWIALAFLLIDAVLRWRIFRIFN</sequence>
<evidence type="ECO:0000259" key="6">
    <source>
        <dbReference type="PROSITE" id="PS50234"/>
    </source>
</evidence>
<keyword evidence="3 5" id="KW-1133">Transmembrane helix</keyword>
<organism evidence="7 8">
    <name type="scientific">Cloacibacterium normanense</name>
    <dbReference type="NCBI Taxonomy" id="237258"/>
    <lineage>
        <taxon>Bacteria</taxon>
        <taxon>Pseudomonadati</taxon>
        <taxon>Bacteroidota</taxon>
        <taxon>Flavobacteriia</taxon>
        <taxon>Flavobacteriales</taxon>
        <taxon>Weeksellaceae</taxon>
    </lineage>
</organism>
<reference evidence="7 8" key="1">
    <citation type="submission" date="2016-09" db="EMBL/GenBank/DDBJ databases">
        <authorList>
            <person name="Capua I."/>
            <person name="De Benedictis P."/>
            <person name="Joannis T."/>
            <person name="Lombin L.H."/>
            <person name="Cattoli G."/>
        </authorList>
    </citation>
    <scope>NUCLEOTIDE SEQUENCE [LARGE SCALE GENOMIC DNA]</scope>
    <source>
        <strain evidence="7 8">NRS-1</strain>
    </source>
</reference>
<gene>
    <name evidence="7" type="ORF">BHF72_1362</name>
</gene>
<proteinExistence type="predicted"/>
<dbReference type="OrthoDB" id="6206554at2"/>
<accession>A0A1E5UH20</accession>
<feature type="domain" description="VWFA" evidence="6">
    <location>
        <begin position="88"/>
        <end position="281"/>
    </location>
</feature>
<keyword evidence="2 5" id="KW-0812">Transmembrane</keyword>
<dbReference type="InterPro" id="IPR036465">
    <property type="entry name" value="vWFA_dom_sf"/>
</dbReference>
<dbReference type="PANTHER" id="PTHR22550">
    <property type="entry name" value="SPORE GERMINATION PROTEIN"/>
    <property type="match status" value="1"/>
</dbReference>
<dbReference type="PATRIC" id="fig|237258.4.peg.1316"/>
<evidence type="ECO:0000313" key="7">
    <source>
        <dbReference type="EMBL" id="OEL12174.1"/>
    </source>
</evidence>
<evidence type="ECO:0000256" key="2">
    <source>
        <dbReference type="ARBA" id="ARBA00022692"/>
    </source>
</evidence>
<dbReference type="Proteomes" id="UP000095601">
    <property type="component" value="Unassembled WGS sequence"/>
</dbReference>